<dbReference type="InterPro" id="IPR036844">
    <property type="entry name" value="Hint_dom_sf"/>
</dbReference>
<dbReference type="GO" id="GO:0016539">
    <property type="term" value="P:intein-mediated protein splicing"/>
    <property type="evidence" value="ECO:0007669"/>
    <property type="project" value="InterPro"/>
</dbReference>
<keyword evidence="3" id="KW-1185">Reference proteome</keyword>
<protein>
    <submittedName>
        <fullName evidence="2">Hint domain-containing protein</fullName>
    </submittedName>
</protein>
<dbReference type="EMBL" id="FNVD01000001">
    <property type="protein sequence ID" value="SEF45813.1"/>
    <property type="molecule type" value="Genomic_DNA"/>
</dbReference>
<dbReference type="AlphaFoldDB" id="A0A1H5S588"/>
<reference evidence="2 3" key="1">
    <citation type="submission" date="2016-10" db="EMBL/GenBank/DDBJ databases">
        <authorList>
            <person name="de Groot N.N."/>
        </authorList>
    </citation>
    <scope>NUCLEOTIDE SEQUENCE [LARGE SCALE GENOMIC DNA]</scope>
    <source>
        <strain evidence="2 3">DSM 23413</strain>
    </source>
</reference>
<dbReference type="InterPro" id="IPR003587">
    <property type="entry name" value="Hint_dom_N"/>
</dbReference>
<name>A0A1H5S588_9RHOB</name>
<dbReference type="SUPFAM" id="SSF51294">
    <property type="entry name" value="Hedgehog/intein (Hint) domain"/>
    <property type="match status" value="1"/>
</dbReference>
<gene>
    <name evidence="2" type="ORF">SAMN05421751_101351</name>
</gene>
<dbReference type="Gene3D" id="2.170.16.10">
    <property type="entry name" value="Hedgehog/Intein (Hint) domain"/>
    <property type="match status" value="1"/>
</dbReference>
<dbReference type="CDD" id="cd00081">
    <property type="entry name" value="Hint"/>
    <property type="match status" value="1"/>
</dbReference>
<accession>A0A1H5S588</accession>
<feature type="domain" description="Hint" evidence="1">
    <location>
        <begin position="143"/>
        <end position="252"/>
    </location>
</feature>
<dbReference type="OrthoDB" id="6305173at2"/>
<dbReference type="SMART" id="SM00306">
    <property type="entry name" value="HintN"/>
    <property type="match status" value="1"/>
</dbReference>
<evidence type="ECO:0000259" key="1">
    <source>
        <dbReference type="SMART" id="SM00306"/>
    </source>
</evidence>
<dbReference type="Pfam" id="PF13403">
    <property type="entry name" value="Hint_2"/>
    <property type="match status" value="1"/>
</dbReference>
<proteinExistence type="predicted"/>
<dbReference type="RefSeq" id="WP_104006377.1">
    <property type="nucleotide sequence ID" value="NZ_FNVD01000001.1"/>
</dbReference>
<evidence type="ECO:0000313" key="2">
    <source>
        <dbReference type="EMBL" id="SEF45813.1"/>
    </source>
</evidence>
<dbReference type="InterPro" id="IPR028992">
    <property type="entry name" value="Hedgehog/Intein_dom"/>
</dbReference>
<dbReference type="PROSITE" id="PS50817">
    <property type="entry name" value="INTEIN_N_TER"/>
    <property type="match status" value="1"/>
</dbReference>
<dbReference type="Proteomes" id="UP000236742">
    <property type="component" value="Unassembled WGS sequence"/>
</dbReference>
<dbReference type="InterPro" id="IPR006141">
    <property type="entry name" value="Intein_N"/>
</dbReference>
<evidence type="ECO:0000313" key="3">
    <source>
        <dbReference type="Proteomes" id="UP000236742"/>
    </source>
</evidence>
<sequence length="332" mass="36221">MPAYPEQNISVYPADAFCVVAGANLGDGLSGAEDLVLDDLYRLRDDAHRRRLALEPLGDTTFRVARGSETGKPGDLVHLDCAITLMSPDGQSVEALILIEVDDDWLIESVHVLPLARIEPKTDYALVGCDKAAARRRFAQVACVSFTAGTHITMATGKQVPIEDIRAGDRVLTRDAGPQEVRWIGHSTVRAVGDFAPVVIEKGVLNNNRDLVVSPEHRLFVYQRRDALGAGSPEILIKARHLVNGSSVYVREGGFVDYYQILFDHHHIIYAEGIAAESMLVDPRTRPVLPEELLTRVGTLLSDKGGAHGVEVQEALLNRPDAIDLLRRASAG</sequence>
<organism evidence="2 3">
    <name type="scientific">Jhaorihella thermophila</name>
    <dbReference type="NCBI Taxonomy" id="488547"/>
    <lineage>
        <taxon>Bacteria</taxon>
        <taxon>Pseudomonadati</taxon>
        <taxon>Pseudomonadota</taxon>
        <taxon>Alphaproteobacteria</taxon>
        <taxon>Rhodobacterales</taxon>
        <taxon>Paracoccaceae</taxon>
        <taxon>Jhaorihella</taxon>
    </lineage>
</organism>